<name>A9GD56_SORC5</name>
<dbReference type="Proteomes" id="UP000002139">
    <property type="component" value="Chromosome"/>
</dbReference>
<proteinExistence type="predicted"/>
<gene>
    <name evidence="1" type="ordered locus">sce9139</name>
</gene>
<dbReference type="KEGG" id="scl:sce9139"/>
<dbReference type="eggNOG" id="COG1403">
    <property type="taxonomic scope" value="Bacteria"/>
</dbReference>
<keyword evidence="2" id="KW-1185">Reference proteome</keyword>
<dbReference type="RefSeq" id="WP_012241748.1">
    <property type="nucleotide sequence ID" value="NC_010162.1"/>
</dbReference>
<dbReference type="HOGENOM" id="CLU_099860_0_0_7"/>
<dbReference type="EMBL" id="AM746676">
    <property type="protein sequence ID" value="CAN99312.1"/>
    <property type="molecule type" value="Genomic_DNA"/>
</dbReference>
<organism evidence="1 2">
    <name type="scientific">Sorangium cellulosum (strain So ce56)</name>
    <name type="common">Polyangium cellulosum (strain So ce56)</name>
    <dbReference type="NCBI Taxonomy" id="448385"/>
    <lineage>
        <taxon>Bacteria</taxon>
        <taxon>Pseudomonadati</taxon>
        <taxon>Myxococcota</taxon>
        <taxon>Polyangia</taxon>
        <taxon>Polyangiales</taxon>
        <taxon>Polyangiaceae</taxon>
        <taxon>Sorangium</taxon>
    </lineage>
</organism>
<reference evidence="1 2" key="1">
    <citation type="journal article" date="2007" name="Nat. Biotechnol.">
        <title>Complete genome sequence of the myxobacterium Sorangium cellulosum.</title>
        <authorList>
            <person name="Schneiker S."/>
            <person name="Perlova O."/>
            <person name="Kaiser O."/>
            <person name="Gerth K."/>
            <person name="Alici A."/>
            <person name="Altmeyer M.O."/>
            <person name="Bartels D."/>
            <person name="Bekel T."/>
            <person name="Beyer S."/>
            <person name="Bode E."/>
            <person name="Bode H.B."/>
            <person name="Bolten C.J."/>
            <person name="Choudhuri J.V."/>
            <person name="Doss S."/>
            <person name="Elnakady Y.A."/>
            <person name="Frank B."/>
            <person name="Gaigalat L."/>
            <person name="Goesmann A."/>
            <person name="Groeger C."/>
            <person name="Gross F."/>
            <person name="Jelsbak L."/>
            <person name="Jelsbak L."/>
            <person name="Kalinowski J."/>
            <person name="Kegler C."/>
            <person name="Knauber T."/>
            <person name="Konietzny S."/>
            <person name="Kopp M."/>
            <person name="Krause L."/>
            <person name="Krug D."/>
            <person name="Linke B."/>
            <person name="Mahmud T."/>
            <person name="Martinez-Arias R."/>
            <person name="McHardy A.C."/>
            <person name="Merai M."/>
            <person name="Meyer F."/>
            <person name="Mormann S."/>
            <person name="Munoz-Dorado J."/>
            <person name="Perez J."/>
            <person name="Pradella S."/>
            <person name="Rachid S."/>
            <person name="Raddatz G."/>
            <person name="Rosenau F."/>
            <person name="Rueckert C."/>
            <person name="Sasse F."/>
            <person name="Scharfe M."/>
            <person name="Schuster S.C."/>
            <person name="Suen G."/>
            <person name="Treuner-Lange A."/>
            <person name="Velicer G.J."/>
            <person name="Vorholter F.-J."/>
            <person name="Weissman K.J."/>
            <person name="Welch R.D."/>
            <person name="Wenzel S.C."/>
            <person name="Whitworth D.E."/>
            <person name="Wilhelm S."/>
            <person name="Wittmann C."/>
            <person name="Bloecker H."/>
            <person name="Puehler A."/>
            <person name="Mueller R."/>
        </authorList>
    </citation>
    <scope>NUCLEOTIDE SEQUENCE [LARGE SCALE GENOMIC DNA]</scope>
    <source>
        <strain evidence="2">So ce56</strain>
    </source>
</reference>
<sequence length="243" mass="28262">MIRVELLPEPTSFDEEVRAPGNAWLAQHPDAPPEAMPALWRPMTHLLADGFNHRCGYSAMWTPRGTVDHYLSRSTHPERTYDWDNYRFASGEMNSRKGTWNDRVLDPFEIEDGWFEILLPSLELVMVEELIPAEQRDRARFTLKTLRLQDDDGILEQRQSWYDEFLNGEVTLSWLSRKAPLIGKAVQRRLGGLDPATIADDETHWRWFLEEDLTLKGLRRRAPRLAEAVETALRRPDRRRAGG</sequence>
<protein>
    <recommendedName>
        <fullName evidence="3">HNH nuclease domain-containing protein</fullName>
    </recommendedName>
</protein>
<accession>A9GD56</accession>
<evidence type="ECO:0000313" key="1">
    <source>
        <dbReference type="EMBL" id="CAN99312.1"/>
    </source>
</evidence>
<dbReference type="AlphaFoldDB" id="A9GD56"/>
<dbReference type="STRING" id="448385.sce9139"/>
<dbReference type="BioCyc" id="SCEL448385:SCE_RS46780-MONOMER"/>
<evidence type="ECO:0008006" key="3">
    <source>
        <dbReference type="Google" id="ProtNLM"/>
    </source>
</evidence>
<evidence type="ECO:0000313" key="2">
    <source>
        <dbReference type="Proteomes" id="UP000002139"/>
    </source>
</evidence>